<dbReference type="SUPFAM" id="SSF46785">
    <property type="entry name" value="Winged helix' DNA-binding domain"/>
    <property type="match status" value="1"/>
</dbReference>
<comment type="caution">
    <text evidence="4">The sequence shown here is derived from an EMBL/GenBank/DDBJ whole genome shotgun (WGS) entry which is preliminary data.</text>
</comment>
<protein>
    <submittedName>
        <fullName evidence="4">Helix-turn-helix transcriptional regulator</fullName>
    </submittedName>
</protein>
<dbReference type="Pfam" id="PF25583">
    <property type="entry name" value="WCX"/>
    <property type="match status" value="1"/>
</dbReference>
<dbReference type="Gene3D" id="1.10.10.10">
    <property type="entry name" value="Winged helix-like DNA-binding domain superfamily/Winged helix DNA-binding domain"/>
    <property type="match status" value="1"/>
</dbReference>
<dbReference type="InterPro" id="IPR057727">
    <property type="entry name" value="WCX_dom"/>
</dbReference>
<dbReference type="InterPro" id="IPR001034">
    <property type="entry name" value="DeoR_HTH"/>
</dbReference>
<evidence type="ECO:0000256" key="1">
    <source>
        <dbReference type="ARBA" id="ARBA00023015"/>
    </source>
</evidence>
<proteinExistence type="predicted"/>
<dbReference type="Pfam" id="PF13280">
    <property type="entry name" value="WYL"/>
    <property type="match status" value="1"/>
</dbReference>
<dbReference type="InterPro" id="IPR013196">
    <property type="entry name" value="HTH_11"/>
</dbReference>
<dbReference type="PROSITE" id="PS52050">
    <property type="entry name" value="WYL"/>
    <property type="match status" value="1"/>
</dbReference>
<dbReference type="InterPro" id="IPR026881">
    <property type="entry name" value="WYL_dom"/>
</dbReference>
<sequence length="334" mass="38806">MRQYIEVSFLLVGGKDVMKLERLLSIIILLLNRRMMQAKELAERFEVSVRTIYRDIDAINAAGIPIVTFQGMNGGIGLAEGYRLDRNIMTNDELAAIVTALRSISTSYGNEQHQQLMEKLNSIVPPAYSEEFRQMTSRVLVDLSPWEGNERLQPKLQLLKDAVDRCMVVAFTYSNARGEVSHRWAEPHTLILKGRQWYVQAYCLEKEQFRLFKLKRMKELEMAEGKTFERREMPAQEPAMNNSRYEPSGMTEFVLRFRADSRYLAEECFGVEELQPCDDGSWRVRKAYPEDEWLYSYILGLGHHAEVLEPPHLREIIAQRAEQIVKLYRSDQAT</sequence>
<organism evidence="4 5">
    <name type="scientific">Paenibacillus chungangensis</name>
    <dbReference type="NCBI Taxonomy" id="696535"/>
    <lineage>
        <taxon>Bacteria</taxon>
        <taxon>Bacillati</taxon>
        <taxon>Bacillota</taxon>
        <taxon>Bacilli</taxon>
        <taxon>Bacillales</taxon>
        <taxon>Paenibacillaceae</taxon>
        <taxon>Paenibacillus</taxon>
    </lineage>
</organism>
<gene>
    <name evidence="4" type="ORF">ACFQ2I_07490</name>
</gene>
<evidence type="ECO:0000313" key="5">
    <source>
        <dbReference type="Proteomes" id="UP001596989"/>
    </source>
</evidence>
<dbReference type="InterPro" id="IPR028349">
    <property type="entry name" value="PafC-like"/>
</dbReference>
<reference evidence="5" key="1">
    <citation type="journal article" date="2019" name="Int. J. Syst. Evol. Microbiol.">
        <title>The Global Catalogue of Microorganisms (GCM) 10K type strain sequencing project: providing services to taxonomists for standard genome sequencing and annotation.</title>
        <authorList>
            <consortium name="The Broad Institute Genomics Platform"/>
            <consortium name="The Broad Institute Genome Sequencing Center for Infectious Disease"/>
            <person name="Wu L."/>
            <person name="Ma J."/>
        </authorList>
    </citation>
    <scope>NUCLEOTIDE SEQUENCE [LARGE SCALE GENOMIC DNA]</scope>
    <source>
        <strain evidence="5">CCUG 59129</strain>
    </source>
</reference>
<dbReference type="RefSeq" id="WP_377563267.1">
    <property type="nucleotide sequence ID" value="NZ_JBHTJZ010000008.1"/>
</dbReference>
<dbReference type="Pfam" id="PF08279">
    <property type="entry name" value="HTH_11"/>
    <property type="match status" value="1"/>
</dbReference>
<dbReference type="Proteomes" id="UP001596989">
    <property type="component" value="Unassembled WGS sequence"/>
</dbReference>
<evidence type="ECO:0000259" key="3">
    <source>
        <dbReference type="PROSITE" id="PS51000"/>
    </source>
</evidence>
<dbReference type="InterPro" id="IPR036390">
    <property type="entry name" value="WH_DNA-bd_sf"/>
</dbReference>
<dbReference type="PROSITE" id="PS51000">
    <property type="entry name" value="HTH_DEOR_2"/>
    <property type="match status" value="1"/>
</dbReference>
<keyword evidence="2" id="KW-0804">Transcription</keyword>
<dbReference type="PIRSF" id="PIRSF016838">
    <property type="entry name" value="PafC"/>
    <property type="match status" value="1"/>
</dbReference>
<evidence type="ECO:0000256" key="2">
    <source>
        <dbReference type="ARBA" id="ARBA00023163"/>
    </source>
</evidence>
<name>A0ABW3HNY4_9BACL</name>
<keyword evidence="1" id="KW-0805">Transcription regulation</keyword>
<dbReference type="PANTHER" id="PTHR34580:SF8">
    <property type="entry name" value="WYL DOMAIN-CONTAINING PROTEIN"/>
    <property type="match status" value="1"/>
</dbReference>
<feature type="domain" description="HTH deoR-type" evidence="3">
    <location>
        <begin position="19"/>
        <end position="74"/>
    </location>
</feature>
<keyword evidence="5" id="KW-1185">Reference proteome</keyword>
<accession>A0ABW3HNY4</accession>
<dbReference type="InterPro" id="IPR036388">
    <property type="entry name" value="WH-like_DNA-bd_sf"/>
</dbReference>
<evidence type="ECO:0000313" key="4">
    <source>
        <dbReference type="EMBL" id="MFD0959229.1"/>
    </source>
</evidence>
<dbReference type="PANTHER" id="PTHR34580">
    <property type="match status" value="1"/>
</dbReference>
<dbReference type="InterPro" id="IPR051534">
    <property type="entry name" value="CBASS_pafABC_assoc_protein"/>
</dbReference>
<dbReference type="EMBL" id="JBHTJZ010000008">
    <property type="protein sequence ID" value="MFD0959229.1"/>
    <property type="molecule type" value="Genomic_DNA"/>
</dbReference>